<organism evidence="2 3">
    <name type="scientific">Aphanomyces stellatus</name>
    <dbReference type="NCBI Taxonomy" id="120398"/>
    <lineage>
        <taxon>Eukaryota</taxon>
        <taxon>Sar</taxon>
        <taxon>Stramenopiles</taxon>
        <taxon>Oomycota</taxon>
        <taxon>Saprolegniomycetes</taxon>
        <taxon>Saprolegniales</taxon>
        <taxon>Verrucalvaceae</taxon>
        <taxon>Aphanomyces</taxon>
    </lineage>
</organism>
<protein>
    <submittedName>
        <fullName evidence="2">Aste57867_8262 protein</fullName>
    </submittedName>
</protein>
<evidence type="ECO:0000313" key="2">
    <source>
        <dbReference type="EMBL" id="VFT85149.1"/>
    </source>
</evidence>
<sequence length="97" mass="10768">MNALAAALDAHTFTQETFSAADLVTMLAMDKDDANRLIQRLQTFAAIDPPQQTTAHEPTILLDTTPTTEHLHEKMQELDAKMAILVELLQAQIKSRP</sequence>
<dbReference type="Proteomes" id="UP000332933">
    <property type="component" value="Unassembled WGS sequence"/>
</dbReference>
<dbReference type="EMBL" id="VJMH01005095">
    <property type="protein sequence ID" value="KAF0701268.1"/>
    <property type="molecule type" value="Genomic_DNA"/>
</dbReference>
<dbReference type="EMBL" id="CAADRA010005116">
    <property type="protein sequence ID" value="VFT85149.1"/>
    <property type="molecule type" value="Genomic_DNA"/>
</dbReference>
<gene>
    <name evidence="2" type="primary">Aste57867_8262</name>
    <name evidence="1" type="ORF">As57867_008231</name>
    <name evidence="2" type="ORF">ASTE57867_8262</name>
</gene>
<name>A0A485KJR4_9STRA</name>
<reference evidence="2 3" key="1">
    <citation type="submission" date="2019-03" db="EMBL/GenBank/DDBJ databases">
        <authorList>
            <person name="Gaulin E."/>
            <person name="Dumas B."/>
        </authorList>
    </citation>
    <scope>NUCLEOTIDE SEQUENCE [LARGE SCALE GENOMIC DNA]</scope>
    <source>
        <strain evidence="2">CBS 568.67</strain>
    </source>
</reference>
<dbReference type="AlphaFoldDB" id="A0A485KJR4"/>
<dbReference type="OrthoDB" id="444119at2759"/>
<evidence type="ECO:0000313" key="1">
    <source>
        <dbReference type="EMBL" id="KAF0701268.1"/>
    </source>
</evidence>
<reference evidence="1" key="2">
    <citation type="submission" date="2019-06" db="EMBL/GenBank/DDBJ databases">
        <title>Genomics analysis of Aphanomyces spp. identifies a new class of oomycete effector associated with host adaptation.</title>
        <authorList>
            <person name="Gaulin E."/>
        </authorList>
    </citation>
    <scope>NUCLEOTIDE SEQUENCE</scope>
    <source>
        <strain evidence="1">CBS 578.67</strain>
    </source>
</reference>
<proteinExistence type="predicted"/>
<accession>A0A485KJR4</accession>
<evidence type="ECO:0000313" key="3">
    <source>
        <dbReference type="Proteomes" id="UP000332933"/>
    </source>
</evidence>
<keyword evidence="3" id="KW-1185">Reference proteome</keyword>